<accession>A0A0L0EXC9</accession>
<dbReference type="Proteomes" id="UP000036850">
    <property type="component" value="Unassembled WGS sequence"/>
</dbReference>
<dbReference type="InterPro" id="IPR036249">
    <property type="entry name" value="Thioredoxin-like_sf"/>
</dbReference>
<dbReference type="PANTHER" id="PTHR34290">
    <property type="entry name" value="SI:CH73-390P7.2"/>
    <property type="match status" value="1"/>
</dbReference>
<dbReference type="AlphaFoldDB" id="A0A0L0EXC9"/>
<gene>
    <name evidence="1" type="ORF">AC626_00980</name>
</gene>
<evidence type="ECO:0000313" key="1">
    <source>
        <dbReference type="EMBL" id="KNC69107.1"/>
    </source>
</evidence>
<comment type="caution">
    <text evidence="1">The sequence shown here is derived from an EMBL/GenBank/DDBJ whole genome shotgun (WGS) entry which is preliminary data.</text>
</comment>
<dbReference type="GO" id="GO:0015035">
    <property type="term" value="F:protein-disulfide reductase activity"/>
    <property type="evidence" value="ECO:0007669"/>
    <property type="project" value="InterPro"/>
</dbReference>
<proteinExistence type="predicted"/>
<sequence length="128" mass="14698">MRELIIFYDGTCPLCVKEMTALTKRDKAKRIATVDIYSEDFAQYPNIDANEANTILHALDADGNLLLGLDVTHQAWRLVGMGWLYAPLRWPIIKPLADKLYLVFAKNRYRVSYWLTGKSRCESGVCRK</sequence>
<dbReference type="InterPro" id="IPR007263">
    <property type="entry name" value="DCC1-like"/>
</dbReference>
<reference evidence="2" key="1">
    <citation type="submission" date="2015-07" db="EMBL/GenBank/DDBJ databases">
        <title>Draft genome sequence of a Pseudoalteromonas rubra strain, OCN096, isolated from Kaneohe Bay, Oahu, Hawaii.</title>
        <authorList>
            <person name="Beurmann S."/>
            <person name="Ushijima B."/>
            <person name="Belcaid M."/>
            <person name="Callahan S.M."/>
            <person name="Aeby G.S."/>
        </authorList>
    </citation>
    <scope>NUCLEOTIDE SEQUENCE [LARGE SCALE GENOMIC DNA]</scope>
    <source>
        <strain evidence="2">OCN096</strain>
    </source>
</reference>
<organism evidence="1 2">
    <name type="scientific">Pseudoalteromonas rubra</name>
    <dbReference type="NCBI Taxonomy" id="43658"/>
    <lineage>
        <taxon>Bacteria</taxon>
        <taxon>Pseudomonadati</taxon>
        <taxon>Pseudomonadota</taxon>
        <taxon>Gammaproteobacteria</taxon>
        <taxon>Alteromonadales</taxon>
        <taxon>Pseudoalteromonadaceae</taxon>
        <taxon>Pseudoalteromonas</taxon>
    </lineage>
</organism>
<dbReference type="OrthoDB" id="5294764at2"/>
<dbReference type="EMBL" id="LFZX01000003">
    <property type="protein sequence ID" value="KNC69107.1"/>
    <property type="molecule type" value="Genomic_DNA"/>
</dbReference>
<dbReference type="PATRIC" id="fig|43658.6.peg.3467"/>
<dbReference type="Pfam" id="PF04134">
    <property type="entry name" value="DCC1-like"/>
    <property type="match status" value="1"/>
</dbReference>
<evidence type="ECO:0000313" key="2">
    <source>
        <dbReference type="Proteomes" id="UP000036850"/>
    </source>
</evidence>
<dbReference type="PANTHER" id="PTHR34290:SF2">
    <property type="entry name" value="OS04G0668800 PROTEIN"/>
    <property type="match status" value="1"/>
</dbReference>
<protein>
    <submittedName>
        <fullName evidence="1">Redox protein</fullName>
    </submittedName>
</protein>
<name>A0A0L0EXC9_9GAMM</name>
<dbReference type="InterPro" id="IPR044691">
    <property type="entry name" value="DCC1_Trx"/>
</dbReference>
<dbReference type="SUPFAM" id="SSF52833">
    <property type="entry name" value="Thioredoxin-like"/>
    <property type="match status" value="1"/>
</dbReference>